<evidence type="ECO:0000313" key="4">
    <source>
        <dbReference type="Proteomes" id="UP000010445"/>
    </source>
</evidence>
<keyword evidence="1" id="KW-1133">Transmembrane helix</keyword>
<dbReference type="PATRIC" id="fig|1035195.3.peg.222"/>
<dbReference type="InterPro" id="IPR012551">
    <property type="entry name" value="DUF1707_SHOCT-like"/>
</dbReference>
<dbReference type="HOGENOM" id="CLU_102484_1_0_11"/>
<dbReference type="STRING" id="1035195.HMPREF9997_00237"/>
<accession>L1MLS5</accession>
<keyword evidence="4" id="KW-1185">Reference proteome</keyword>
<name>L1MLS5_9CORY</name>
<dbReference type="eggNOG" id="ENOG50339YM">
    <property type="taxonomic scope" value="Bacteria"/>
</dbReference>
<keyword evidence="1" id="KW-0812">Transmembrane</keyword>
<sequence>MTQNNDHLRIGDTERIHALDALSRHYADGRLDDAEFNRRSDIITTATTQGELREQFADLPGGFPFTADTTGALVPYEQAESHSLVADVDPETKELERLKKKGKIINLIDGLNGTVSLAAFFLLMFVFNVSYAWLVFLAVPAIGAGARLLLRFDESEEDAYDKYQEIAQKQRAQRLEQAAFKMQELENRNREGR</sequence>
<gene>
    <name evidence="3" type="ORF">HMPREF9997_00237</name>
</gene>
<dbReference type="OrthoDB" id="3534574at2"/>
<keyword evidence="1" id="KW-0472">Membrane</keyword>
<proteinExistence type="predicted"/>
<feature type="domain" description="DUF1707" evidence="2">
    <location>
        <begin position="8"/>
        <end position="60"/>
    </location>
</feature>
<evidence type="ECO:0000313" key="3">
    <source>
        <dbReference type="EMBL" id="EKX92192.1"/>
    </source>
</evidence>
<feature type="transmembrane region" description="Helical" evidence="1">
    <location>
        <begin position="104"/>
        <end position="125"/>
    </location>
</feature>
<protein>
    <recommendedName>
        <fullName evidence="2">DUF1707 domain-containing protein</fullName>
    </recommendedName>
</protein>
<dbReference type="Proteomes" id="UP000010445">
    <property type="component" value="Unassembled WGS sequence"/>
</dbReference>
<evidence type="ECO:0000256" key="1">
    <source>
        <dbReference type="SAM" id="Phobius"/>
    </source>
</evidence>
<feature type="transmembrane region" description="Helical" evidence="1">
    <location>
        <begin position="131"/>
        <end position="150"/>
    </location>
</feature>
<dbReference type="Pfam" id="PF08044">
    <property type="entry name" value="DUF1707"/>
    <property type="match status" value="1"/>
</dbReference>
<reference evidence="3 4" key="1">
    <citation type="submission" date="2012-05" db="EMBL/GenBank/DDBJ databases">
        <authorList>
            <person name="Weinstock G."/>
            <person name="Sodergren E."/>
            <person name="Lobos E.A."/>
            <person name="Fulton L."/>
            <person name="Fulton R."/>
            <person name="Courtney L."/>
            <person name="Fronick C."/>
            <person name="O'Laughlin M."/>
            <person name="Godfrey J."/>
            <person name="Wilson R.M."/>
            <person name="Miner T."/>
            <person name="Farmer C."/>
            <person name="Delehaunty K."/>
            <person name="Cordes M."/>
            <person name="Minx P."/>
            <person name="Tomlinson C."/>
            <person name="Chen J."/>
            <person name="Wollam A."/>
            <person name="Pepin K.H."/>
            <person name="Bhonagiri V."/>
            <person name="Zhang X."/>
            <person name="Suruliraj S."/>
            <person name="Warren W."/>
            <person name="Mitreva M."/>
            <person name="Mardis E.R."/>
            <person name="Wilson R.K."/>
        </authorList>
    </citation>
    <scope>NUCLEOTIDE SEQUENCE [LARGE SCALE GENOMIC DNA]</scope>
    <source>
        <strain evidence="3 4">F0235</strain>
    </source>
</reference>
<dbReference type="EMBL" id="AMEM01000006">
    <property type="protein sequence ID" value="EKX92192.1"/>
    <property type="molecule type" value="Genomic_DNA"/>
</dbReference>
<evidence type="ECO:0000259" key="2">
    <source>
        <dbReference type="Pfam" id="PF08044"/>
    </source>
</evidence>
<comment type="caution">
    <text evidence="3">The sequence shown here is derived from an EMBL/GenBank/DDBJ whole genome shotgun (WGS) entry which is preliminary data.</text>
</comment>
<organism evidence="3 4">
    <name type="scientific">Corynebacterium durum F0235</name>
    <dbReference type="NCBI Taxonomy" id="1035195"/>
    <lineage>
        <taxon>Bacteria</taxon>
        <taxon>Bacillati</taxon>
        <taxon>Actinomycetota</taxon>
        <taxon>Actinomycetes</taxon>
        <taxon>Mycobacteriales</taxon>
        <taxon>Corynebacteriaceae</taxon>
        <taxon>Corynebacterium</taxon>
    </lineage>
</organism>
<dbReference type="AlphaFoldDB" id="L1MLS5"/>
<dbReference type="RefSeq" id="WP_006061933.1">
    <property type="nucleotide sequence ID" value="NZ_KB290821.1"/>
</dbReference>